<evidence type="ECO:0000313" key="2">
    <source>
        <dbReference type="Proteomes" id="UP001497457"/>
    </source>
</evidence>
<protein>
    <recommendedName>
        <fullName evidence="3">NB-ARC domain-containing protein</fullName>
    </recommendedName>
</protein>
<proteinExistence type="predicted"/>
<dbReference type="InterPro" id="IPR027417">
    <property type="entry name" value="P-loop_NTPase"/>
</dbReference>
<dbReference type="AlphaFoldDB" id="A0ABC9D998"/>
<name>A0ABC9D998_9POAL</name>
<reference evidence="1" key="1">
    <citation type="submission" date="2024-10" db="EMBL/GenBank/DDBJ databases">
        <authorList>
            <person name="Ryan C."/>
        </authorList>
    </citation>
    <scope>NUCLEOTIDE SEQUENCE [LARGE SCALE GENOMIC DNA]</scope>
</reference>
<dbReference type="EMBL" id="OZ075142">
    <property type="protein sequence ID" value="CAL5034544.1"/>
    <property type="molecule type" value="Genomic_DNA"/>
</dbReference>
<dbReference type="SUPFAM" id="SSF52540">
    <property type="entry name" value="P-loop containing nucleoside triphosphate hydrolases"/>
    <property type="match status" value="1"/>
</dbReference>
<dbReference type="PANTHER" id="PTHR33377">
    <property type="entry name" value="OS10G0134700 PROTEIN-RELATED"/>
    <property type="match status" value="1"/>
</dbReference>
<gene>
    <name evidence="1" type="ORF">URODEC1_LOCUS83141</name>
</gene>
<sequence>MAAFLKGILGEIAFLVDKNLKTITATMEDRRIYDLERLLLRVCIIIEEAEGRHIMNQGVVHQVNLLRKEMYRGYFIVDNLKRLGTEMNGHDVSNSFSLSKFNPTKRLVLSKVHRHREMDLQQVIDNLSNMIEDANCTIMLLNNYPPLYKQPYSMHLSVGKCMFGRQMEMERIMNFLMQNEHQATESGAVLPIVGPVCVGKSTLVAHVCNDARVRNYFSQIMMITTDDINNENLCTLKDGGVMVHQNNASGDKKRLLGIIEVSGDVDVVAWKSLCLSSRYFGRGSKIIITSRSNTIIKLGTTQALILNFLPLESFWYFFKITIFGSTYSNDHPKLESVAMKIARGLNGSFLGANITFGFLRNNLVAEHWWRYFASFKDAVRRNISLFDESQHLTRKCKPVTCQIRDNRFVVWDRYRACSVEENIPMITMEDVMFGSTKHEGEFNVLAWKSHILPYRSYIVSCMIDK</sequence>
<evidence type="ECO:0000313" key="1">
    <source>
        <dbReference type="EMBL" id="CAL5034544.1"/>
    </source>
</evidence>
<dbReference type="Proteomes" id="UP001497457">
    <property type="component" value="Chromosome 32b"/>
</dbReference>
<accession>A0ABC9D998</accession>
<dbReference type="PANTHER" id="PTHR33377:SF50">
    <property type="entry name" value="NB-ARC DOMAIN-CONTAINING PROTEIN"/>
    <property type="match status" value="1"/>
</dbReference>
<organism evidence="1 2">
    <name type="scientific">Urochloa decumbens</name>
    <dbReference type="NCBI Taxonomy" id="240449"/>
    <lineage>
        <taxon>Eukaryota</taxon>
        <taxon>Viridiplantae</taxon>
        <taxon>Streptophyta</taxon>
        <taxon>Embryophyta</taxon>
        <taxon>Tracheophyta</taxon>
        <taxon>Spermatophyta</taxon>
        <taxon>Magnoliopsida</taxon>
        <taxon>Liliopsida</taxon>
        <taxon>Poales</taxon>
        <taxon>Poaceae</taxon>
        <taxon>PACMAD clade</taxon>
        <taxon>Panicoideae</taxon>
        <taxon>Panicodae</taxon>
        <taxon>Paniceae</taxon>
        <taxon>Melinidinae</taxon>
        <taxon>Urochloa</taxon>
    </lineage>
</organism>
<evidence type="ECO:0008006" key="3">
    <source>
        <dbReference type="Google" id="ProtNLM"/>
    </source>
</evidence>
<dbReference type="Gene3D" id="3.40.50.300">
    <property type="entry name" value="P-loop containing nucleotide triphosphate hydrolases"/>
    <property type="match status" value="1"/>
</dbReference>
<keyword evidence="2" id="KW-1185">Reference proteome</keyword>